<feature type="region of interest" description="Disordered" evidence="1">
    <location>
        <begin position="97"/>
        <end position="125"/>
    </location>
</feature>
<gene>
    <name evidence="2" type="ORF">AVDCRST_MAG31-87</name>
</gene>
<dbReference type="EMBL" id="CADCWA010000006">
    <property type="protein sequence ID" value="CAA9495988.1"/>
    <property type="molecule type" value="Genomic_DNA"/>
</dbReference>
<feature type="region of interest" description="Disordered" evidence="1">
    <location>
        <begin position="197"/>
        <end position="230"/>
    </location>
</feature>
<evidence type="ECO:0000313" key="2">
    <source>
        <dbReference type="EMBL" id="CAA9495988.1"/>
    </source>
</evidence>
<protein>
    <submittedName>
        <fullName evidence="2">Uncharacterized protein</fullName>
    </submittedName>
</protein>
<organism evidence="2">
    <name type="scientific">uncultured Sphingomonas sp</name>
    <dbReference type="NCBI Taxonomy" id="158754"/>
    <lineage>
        <taxon>Bacteria</taxon>
        <taxon>Pseudomonadati</taxon>
        <taxon>Pseudomonadota</taxon>
        <taxon>Alphaproteobacteria</taxon>
        <taxon>Sphingomonadales</taxon>
        <taxon>Sphingomonadaceae</taxon>
        <taxon>Sphingomonas</taxon>
        <taxon>environmental samples</taxon>
    </lineage>
</organism>
<sequence>MINAAQTARPGRDWWRNLIDLYGAADVLTAEVRLRRLFPGGPAAATFIGYIGPDKKPLGTFTLRAANSAGVPGMMAEGVQQMDALFTRWLAAGQLAPDPSLIVPEPPPPPPSDEEETEAEKPQAAARTFRPIQVVVTSPYSPVGWLRSIPGVTGVQEIGSTVLVVNYRGSPGQLQAALAARGWQSDTATGVFRITGYVQPRPQPVAPPPPTPPAPAPQPAAPQPAPGTTG</sequence>
<dbReference type="AlphaFoldDB" id="A0A6J4SE92"/>
<proteinExistence type="predicted"/>
<evidence type="ECO:0000256" key="1">
    <source>
        <dbReference type="SAM" id="MobiDB-lite"/>
    </source>
</evidence>
<name>A0A6J4SE92_9SPHN</name>
<reference evidence="2" key="1">
    <citation type="submission" date="2020-02" db="EMBL/GenBank/DDBJ databases">
        <authorList>
            <person name="Meier V. D."/>
        </authorList>
    </citation>
    <scope>NUCLEOTIDE SEQUENCE</scope>
    <source>
        <strain evidence="2">AVDCRST_MAG31</strain>
    </source>
</reference>
<accession>A0A6J4SE92</accession>
<feature type="compositionally biased region" description="Pro residues" evidence="1">
    <location>
        <begin position="201"/>
        <end position="230"/>
    </location>
</feature>